<name>J7TFE5_STRSL</name>
<reference evidence="1 2" key="1">
    <citation type="journal article" date="2012" name="J. Bacteriol.">
        <title>Genome Sequence of the Lantibiotic Bacteriocin Producer Streptococcus salivarius Strain K12.</title>
        <authorList>
            <person name="Barretto C."/>
            <person name="Alvarez-Martin P."/>
            <person name="Foata F."/>
            <person name="Renault P."/>
            <person name="Berger B."/>
        </authorList>
    </citation>
    <scope>NUCLEOTIDE SEQUENCE [LARGE SCALE GENOMIC DNA]</scope>
    <source>
        <strain evidence="1 2">K12</strain>
    </source>
</reference>
<dbReference type="CDD" id="cd09758">
    <property type="entry name" value="Csn2"/>
    <property type="match status" value="1"/>
</dbReference>
<comment type="caution">
    <text evidence="1">The sequence shown here is derived from an EMBL/GenBank/DDBJ whole genome shotgun (WGS) entry which is preliminary data.</text>
</comment>
<evidence type="ECO:0000313" key="2">
    <source>
        <dbReference type="Proteomes" id="UP000006983"/>
    </source>
</evidence>
<accession>J7TFE5</accession>
<organism evidence="1 2">
    <name type="scientific">Streptococcus salivarius K12</name>
    <dbReference type="NCBI Taxonomy" id="1200793"/>
    <lineage>
        <taxon>Bacteria</taxon>
        <taxon>Bacillati</taxon>
        <taxon>Bacillota</taxon>
        <taxon>Bacilli</taxon>
        <taxon>Lactobacillales</taxon>
        <taxon>Streptococcaceae</taxon>
        <taxon>Streptococcus</taxon>
    </lineage>
</organism>
<dbReference type="Gene3D" id="3.40.50.11940">
    <property type="match status" value="2"/>
</dbReference>
<sequence length="221" mass="25807">MMKINFSLLDEPLEINQGTVLVIEDVSVFAQLVKEFYQYDEQSNLTIFDSKIRSLKSSDLLLITDILGYDINTSQILKLLHIDIVSQLNDKPEVRSEIDSLVSLITDIILAECLENELDIEYDEITLLELIKALGIRIETKSCTVFEKIFEILQIFKYLAKKRILVFVNSLSYFSNDEIYQILEYTKLLQADVLFLEPRRIGRFQQFVLDKDYILMPYNNL</sequence>
<dbReference type="PATRIC" id="fig|1200793.3.peg.1472"/>
<dbReference type="NCBIfam" id="TIGR01866">
    <property type="entry name" value="cas_Csn2"/>
    <property type="match status" value="1"/>
</dbReference>
<gene>
    <name evidence="1" type="ORF">RSSL_00442</name>
</gene>
<dbReference type="EMBL" id="ALIF01000006">
    <property type="protein sequence ID" value="EJO15481.1"/>
    <property type="molecule type" value="Genomic_DNA"/>
</dbReference>
<evidence type="ECO:0008006" key="3">
    <source>
        <dbReference type="Google" id="ProtNLM"/>
    </source>
</evidence>
<dbReference type="AlphaFoldDB" id="J7TFE5"/>
<protein>
    <recommendedName>
        <fullName evidence="3">CRISPR-associated protein Csn2</fullName>
    </recommendedName>
</protein>
<proteinExistence type="predicted"/>
<dbReference type="Pfam" id="PF09711">
    <property type="entry name" value="Cas_Csn2"/>
    <property type="match status" value="1"/>
</dbReference>
<dbReference type="InterPro" id="IPR010146">
    <property type="entry name" value="CRISPR-assoc_prot_Csn2-typ"/>
</dbReference>
<evidence type="ECO:0000313" key="1">
    <source>
        <dbReference type="EMBL" id="EJO15481.1"/>
    </source>
</evidence>
<dbReference type="Proteomes" id="UP000006983">
    <property type="component" value="Unassembled WGS sequence"/>
</dbReference>
<dbReference type="InterPro" id="IPR038600">
    <property type="entry name" value="Csn2_sf"/>
</dbReference>
<keyword evidence="2" id="KW-1185">Reference proteome</keyword>